<evidence type="ECO:0000256" key="2">
    <source>
        <dbReference type="ARBA" id="ARBA00018672"/>
    </source>
</evidence>
<keyword evidence="4 10" id="KW-0597">Phosphoprotein</keyword>
<dbReference type="PRINTS" id="PR00032">
    <property type="entry name" value="HTHARAC"/>
</dbReference>
<dbReference type="Proteomes" id="UP000292927">
    <property type="component" value="Unassembled WGS sequence"/>
</dbReference>
<dbReference type="RefSeq" id="WP_130435406.1">
    <property type="nucleotide sequence ID" value="NZ_SGXF01000004.1"/>
</dbReference>
<dbReference type="InterPro" id="IPR009057">
    <property type="entry name" value="Homeodomain-like_sf"/>
</dbReference>
<dbReference type="GO" id="GO:0000160">
    <property type="term" value="P:phosphorelay signal transduction system"/>
    <property type="evidence" value="ECO:0007669"/>
    <property type="project" value="UniProtKB-KW"/>
</dbReference>
<evidence type="ECO:0000256" key="4">
    <source>
        <dbReference type="ARBA" id="ARBA00022553"/>
    </source>
</evidence>
<feature type="domain" description="Response regulatory" evidence="12">
    <location>
        <begin position="3"/>
        <end position="120"/>
    </location>
</feature>
<feature type="modified residue" description="4-aspartylphosphate" evidence="10">
    <location>
        <position position="55"/>
    </location>
</feature>
<dbReference type="GO" id="GO:0043565">
    <property type="term" value="F:sequence-specific DNA binding"/>
    <property type="evidence" value="ECO:0007669"/>
    <property type="project" value="InterPro"/>
</dbReference>
<dbReference type="Gene3D" id="1.10.10.60">
    <property type="entry name" value="Homeodomain-like"/>
    <property type="match status" value="2"/>
</dbReference>
<dbReference type="CDD" id="cd17536">
    <property type="entry name" value="REC_YesN-like"/>
    <property type="match status" value="1"/>
</dbReference>
<keyword evidence="5" id="KW-0902">Two-component regulatory system</keyword>
<protein>
    <recommendedName>
        <fullName evidence="2">Stage 0 sporulation protein A homolog</fullName>
    </recommendedName>
</protein>
<keyword evidence="14" id="KW-1185">Reference proteome</keyword>
<dbReference type="SMART" id="SM00342">
    <property type="entry name" value="HTH_ARAC"/>
    <property type="match status" value="1"/>
</dbReference>
<evidence type="ECO:0000256" key="1">
    <source>
        <dbReference type="ARBA" id="ARBA00004496"/>
    </source>
</evidence>
<dbReference type="Pfam" id="PF00072">
    <property type="entry name" value="Response_reg"/>
    <property type="match status" value="1"/>
</dbReference>
<keyword evidence="7" id="KW-0238">DNA-binding</keyword>
<dbReference type="SUPFAM" id="SSF52172">
    <property type="entry name" value="CheY-like"/>
    <property type="match status" value="1"/>
</dbReference>
<dbReference type="SMART" id="SM00448">
    <property type="entry name" value="REC"/>
    <property type="match status" value="1"/>
</dbReference>
<evidence type="ECO:0000256" key="9">
    <source>
        <dbReference type="ARBA" id="ARBA00024867"/>
    </source>
</evidence>
<proteinExistence type="predicted"/>
<dbReference type="InterPro" id="IPR018060">
    <property type="entry name" value="HTH_AraC"/>
</dbReference>
<evidence type="ECO:0000256" key="3">
    <source>
        <dbReference type="ARBA" id="ARBA00022490"/>
    </source>
</evidence>
<dbReference type="InterPro" id="IPR051552">
    <property type="entry name" value="HptR"/>
</dbReference>
<comment type="subcellular location">
    <subcellularLocation>
        <location evidence="1">Cytoplasm</location>
    </subcellularLocation>
</comment>
<dbReference type="PROSITE" id="PS01124">
    <property type="entry name" value="HTH_ARAC_FAMILY_2"/>
    <property type="match status" value="1"/>
</dbReference>
<evidence type="ECO:0000256" key="5">
    <source>
        <dbReference type="ARBA" id="ARBA00023012"/>
    </source>
</evidence>
<dbReference type="AlphaFoldDB" id="A0A4Q7P398"/>
<evidence type="ECO:0000259" key="12">
    <source>
        <dbReference type="PROSITE" id="PS50110"/>
    </source>
</evidence>
<dbReference type="InterPro" id="IPR011006">
    <property type="entry name" value="CheY-like_superfamily"/>
</dbReference>
<gene>
    <name evidence="13" type="ORF">EV209_2125</name>
</gene>
<keyword evidence="6" id="KW-0805">Transcription regulation</keyword>
<comment type="caution">
    <text evidence="13">The sequence shown here is derived from an EMBL/GenBank/DDBJ whole genome shotgun (WGS) entry which is preliminary data.</text>
</comment>
<dbReference type="InterPro" id="IPR001789">
    <property type="entry name" value="Sig_transdc_resp-reg_receiver"/>
</dbReference>
<accession>A0A4Q7P398</accession>
<dbReference type="GO" id="GO:0003700">
    <property type="term" value="F:DNA-binding transcription factor activity"/>
    <property type="evidence" value="ECO:0007669"/>
    <property type="project" value="InterPro"/>
</dbReference>
<evidence type="ECO:0000313" key="14">
    <source>
        <dbReference type="Proteomes" id="UP000292927"/>
    </source>
</evidence>
<feature type="domain" description="HTH araC/xylS-type" evidence="11">
    <location>
        <begin position="147"/>
        <end position="244"/>
    </location>
</feature>
<dbReference type="PANTHER" id="PTHR42713:SF3">
    <property type="entry name" value="TRANSCRIPTIONAL REGULATORY PROTEIN HPTR"/>
    <property type="match status" value="1"/>
</dbReference>
<evidence type="ECO:0000256" key="6">
    <source>
        <dbReference type="ARBA" id="ARBA00023015"/>
    </source>
</evidence>
<dbReference type="SUPFAM" id="SSF46689">
    <property type="entry name" value="Homeodomain-like"/>
    <property type="match status" value="2"/>
</dbReference>
<keyword evidence="8" id="KW-0804">Transcription</keyword>
<evidence type="ECO:0000259" key="11">
    <source>
        <dbReference type="PROSITE" id="PS01124"/>
    </source>
</evidence>
<sequence length="245" mass="28131">MYSLILAEDDFHIRTGLADFFPWESLGFHLAGSFQDGAEALAFFQAHPVDVVLTDIKMPAVDGLTLAREIRRLSPAATIIFISAYRNFEYARQAMELGVKRYLIKSAKYDEMMSFFQMLRKELDQELLTCNPATGAILTKTENPVIRKVLQQINDHIDKASLQYIADSVSMNPVYLSRYFKEQTGVNFSEYLLKKRMELAGYYLSKTTLSITEISEKVGYSNDKNFSKAFKKYFSIPPSQYRRQS</sequence>
<name>A0A4Q7P398_9FIRM</name>
<evidence type="ECO:0000256" key="7">
    <source>
        <dbReference type="ARBA" id="ARBA00023125"/>
    </source>
</evidence>
<dbReference type="Pfam" id="PF12833">
    <property type="entry name" value="HTH_18"/>
    <property type="match status" value="1"/>
</dbReference>
<dbReference type="Gene3D" id="3.40.50.2300">
    <property type="match status" value="1"/>
</dbReference>
<evidence type="ECO:0000256" key="10">
    <source>
        <dbReference type="PROSITE-ProRule" id="PRU00169"/>
    </source>
</evidence>
<keyword evidence="3" id="KW-0963">Cytoplasm</keyword>
<dbReference type="PANTHER" id="PTHR42713">
    <property type="entry name" value="HISTIDINE KINASE-RELATED"/>
    <property type="match status" value="1"/>
</dbReference>
<reference evidence="13 14" key="1">
    <citation type="submission" date="2019-02" db="EMBL/GenBank/DDBJ databases">
        <title>Genomic Encyclopedia of Type Strains, Phase IV (KMG-IV): sequencing the most valuable type-strain genomes for metagenomic binning, comparative biology and taxonomic classification.</title>
        <authorList>
            <person name="Goeker M."/>
        </authorList>
    </citation>
    <scope>NUCLEOTIDE SEQUENCE [LARGE SCALE GENOMIC DNA]</scope>
    <source>
        <strain evidence="13 14">DSM 29486</strain>
    </source>
</reference>
<dbReference type="PROSITE" id="PS50110">
    <property type="entry name" value="RESPONSE_REGULATORY"/>
    <property type="match status" value="1"/>
</dbReference>
<evidence type="ECO:0000256" key="8">
    <source>
        <dbReference type="ARBA" id="ARBA00023163"/>
    </source>
</evidence>
<dbReference type="OrthoDB" id="1769137at2"/>
<comment type="function">
    <text evidence="9">May play the central regulatory role in sporulation. It may be an element of the effector pathway responsible for the activation of sporulation genes in response to nutritional stress. Spo0A may act in concert with spo0H (a sigma factor) to control the expression of some genes that are critical to the sporulation process.</text>
</comment>
<dbReference type="InterPro" id="IPR020449">
    <property type="entry name" value="Tscrpt_reg_AraC-type_HTH"/>
</dbReference>
<evidence type="ECO:0000313" key="13">
    <source>
        <dbReference type="EMBL" id="RZS94285.1"/>
    </source>
</evidence>
<dbReference type="GO" id="GO:0005737">
    <property type="term" value="C:cytoplasm"/>
    <property type="evidence" value="ECO:0007669"/>
    <property type="project" value="UniProtKB-SubCell"/>
</dbReference>
<organism evidence="13 14">
    <name type="scientific">Cuneatibacter caecimuris</name>
    <dbReference type="NCBI Taxonomy" id="1796618"/>
    <lineage>
        <taxon>Bacteria</taxon>
        <taxon>Bacillati</taxon>
        <taxon>Bacillota</taxon>
        <taxon>Clostridia</taxon>
        <taxon>Lachnospirales</taxon>
        <taxon>Lachnospiraceae</taxon>
        <taxon>Cuneatibacter</taxon>
    </lineage>
</organism>
<dbReference type="EMBL" id="SGXF01000004">
    <property type="protein sequence ID" value="RZS94285.1"/>
    <property type="molecule type" value="Genomic_DNA"/>
</dbReference>